<organism evidence="3 4">
    <name type="scientific">Pseudoduganella guangdongensis</name>
    <dbReference type="NCBI Taxonomy" id="2692179"/>
    <lineage>
        <taxon>Bacteria</taxon>
        <taxon>Pseudomonadati</taxon>
        <taxon>Pseudomonadota</taxon>
        <taxon>Betaproteobacteria</taxon>
        <taxon>Burkholderiales</taxon>
        <taxon>Oxalobacteraceae</taxon>
        <taxon>Telluria group</taxon>
        <taxon>Pseudoduganella</taxon>
    </lineage>
</organism>
<sequence>MTKLRGVLLAIGIALGLQASAHAGFAEGATAYNNKNYALAYKEILPLAKAGNTDAEHLLGLMYYMGRGVPQDYKQALAWHRKAATKGKADAQYVVGAMYYTGNAVIQDHKEAVTWFRKAAEQGHADAQQVLGLMYRYHIGGMPQDNVIAYMLWNLAAAGGSSNAAEQRAAVARGMTQEQIEEGQALSSAWKRGTPLPRASRTGGG</sequence>
<dbReference type="AlphaFoldDB" id="A0A6N9HIT6"/>
<dbReference type="Pfam" id="PF08238">
    <property type="entry name" value="Sel1"/>
    <property type="match status" value="3"/>
</dbReference>
<dbReference type="EMBL" id="WWCJ01000008">
    <property type="protein sequence ID" value="MYN02942.1"/>
    <property type="molecule type" value="Genomic_DNA"/>
</dbReference>
<dbReference type="SMART" id="SM00671">
    <property type="entry name" value="SEL1"/>
    <property type="match status" value="3"/>
</dbReference>
<dbReference type="InterPro" id="IPR006597">
    <property type="entry name" value="Sel1-like"/>
</dbReference>
<dbReference type="Proteomes" id="UP000448575">
    <property type="component" value="Unassembled WGS sequence"/>
</dbReference>
<comment type="caution">
    <text evidence="3">The sequence shown here is derived from an EMBL/GenBank/DDBJ whole genome shotgun (WGS) entry which is preliminary data.</text>
</comment>
<gene>
    <name evidence="3" type="ORF">GTP41_12605</name>
</gene>
<keyword evidence="4" id="KW-1185">Reference proteome</keyword>
<feature type="region of interest" description="Disordered" evidence="1">
    <location>
        <begin position="182"/>
        <end position="205"/>
    </location>
</feature>
<dbReference type="PANTHER" id="PTHR11102:SF160">
    <property type="entry name" value="ERAD-ASSOCIATED E3 UBIQUITIN-PROTEIN LIGASE COMPONENT HRD3"/>
    <property type="match status" value="1"/>
</dbReference>
<dbReference type="Gene3D" id="1.25.40.10">
    <property type="entry name" value="Tetratricopeptide repeat domain"/>
    <property type="match status" value="1"/>
</dbReference>
<evidence type="ECO:0000256" key="1">
    <source>
        <dbReference type="SAM" id="MobiDB-lite"/>
    </source>
</evidence>
<name>A0A6N9HIT6_9BURK</name>
<proteinExistence type="predicted"/>
<accession>A0A6N9HIT6</accession>
<feature type="chain" id="PRO_5026948575" evidence="2">
    <location>
        <begin position="24"/>
        <end position="205"/>
    </location>
</feature>
<dbReference type="InterPro" id="IPR050767">
    <property type="entry name" value="Sel1_AlgK"/>
</dbReference>
<dbReference type="RefSeq" id="WP_161025927.1">
    <property type="nucleotide sequence ID" value="NZ_WWCJ01000008.1"/>
</dbReference>
<keyword evidence="2" id="KW-0732">Signal</keyword>
<evidence type="ECO:0000256" key="2">
    <source>
        <dbReference type="SAM" id="SignalP"/>
    </source>
</evidence>
<dbReference type="SUPFAM" id="SSF81901">
    <property type="entry name" value="HCP-like"/>
    <property type="match status" value="1"/>
</dbReference>
<protein>
    <submittedName>
        <fullName evidence="3">Sel1 repeat family protein</fullName>
    </submittedName>
</protein>
<feature type="signal peptide" evidence="2">
    <location>
        <begin position="1"/>
        <end position="23"/>
    </location>
</feature>
<dbReference type="InterPro" id="IPR011990">
    <property type="entry name" value="TPR-like_helical_dom_sf"/>
</dbReference>
<evidence type="ECO:0000313" key="4">
    <source>
        <dbReference type="Proteomes" id="UP000448575"/>
    </source>
</evidence>
<evidence type="ECO:0000313" key="3">
    <source>
        <dbReference type="EMBL" id="MYN02942.1"/>
    </source>
</evidence>
<dbReference type="PANTHER" id="PTHR11102">
    <property type="entry name" value="SEL-1-LIKE PROTEIN"/>
    <property type="match status" value="1"/>
</dbReference>
<reference evidence="3 4" key="1">
    <citation type="submission" date="2019-12" db="EMBL/GenBank/DDBJ databases">
        <title>Novel species isolated from a subtropical stream in China.</title>
        <authorList>
            <person name="Lu H."/>
        </authorList>
    </citation>
    <scope>NUCLEOTIDE SEQUENCE [LARGE SCALE GENOMIC DNA]</scope>
    <source>
        <strain evidence="3 4">DS3</strain>
    </source>
</reference>